<organism evidence="2 3">
    <name type="scientific">Saguinus oedipus</name>
    <name type="common">Cotton-top tamarin</name>
    <name type="synonym">Oedipomidas oedipus</name>
    <dbReference type="NCBI Taxonomy" id="9490"/>
    <lineage>
        <taxon>Eukaryota</taxon>
        <taxon>Metazoa</taxon>
        <taxon>Chordata</taxon>
        <taxon>Craniata</taxon>
        <taxon>Vertebrata</taxon>
        <taxon>Euteleostomi</taxon>
        <taxon>Mammalia</taxon>
        <taxon>Eutheria</taxon>
        <taxon>Euarchontoglires</taxon>
        <taxon>Primates</taxon>
        <taxon>Haplorrhini</taxon>
        <taxon>Platyrrhini</taxon>
        <taxon>Cebidae</taxon>
        <taxon>Callitrichinae</taxon>
        <taxon>Saguinus</taxon>
    </lineage>
</organism>
<comment type="caution">
    <text evidence="2">The sequence shown here is derived from an EMBL/GenBank/DDBJ whole genome shotgun (WGS) entry which is preliminary data.</text>
</comment>
<accession>A0ABQ9TY08</accession>
<name>A0ABQ9TY08_SAGOE</name>
<protein>
    <submittedName>
        <fullName evidence="2">Uncharacterized protein</fullName>
    </submittedName>
</protein>
<feature type="compositionally biased region" description="Basic and acidic residues" evidence="1">
    <location>
        <begin position="45"/>
        <end position="58"/>
    </location>
</feature>
<evidence type="ECO:0000313" key="3">
    <source>
        <dbReference type="Proteomes" id="UP001266305"/>
    </source>
</evidence>
<gene>
    <name evidence="2" type="ORF">P7K49_032075</name>
</gene>
<dbReference type="Proteomes" id="UP001266305">
    <property type="component" value="Unassembled WGS sequence"/>
</dbReference>
<reference evidence="2 3" key="1">
    <citation type="submission" date="2023-05" db="EMBL/GenBank/DDBJ databases">
        <title>B98-5 Cell Line De Novo Hybrid Assembly: An Optical Mapping Approach.</title>
        <authorList>
            <person name="Kananen K."/>
            <person name="Auerbach J.A."/>
            <person name="Kautto E."/>
            <person name="Blachly J.S."/>
        </authorList>
    </citation>
    <scope>NUCLEOTIDE SEQUENCE [LARGE SCALE GENOMIC DNA]</scope>
    <source>
        <strain evidence="2">B95-8</strain>
        <tissue evidence="2">Cell line</tissue>
    </source>
</reference>
<keyword evidence="3" id="KW-1185">Reference proteome</keyword>
<dbReference type="EMBL" id="JASSZA010000018">
    <property type="protein sequence ID" value="KAK2089409.1"/>
    <property type="molecule type" value="Genomic_DNA"/>
</dbReference>
<evidence type="ECO:0000256" key="1">
    <source>
        <dbReference type="SAM" id="MobiDB-lite"/>
    </source>
</evidence>
<feature type="region of interest" description="Disordered" evidence="1">
    <location>
        <begin position="45"/>
        <end position="75"/>
    </location>
</feature>
<sequence length="82" mass="9522">MRPLQPEPQRDPARNSLDWVPCLTSNLRFGRADFHVHLIEQDVDNEPHQEFPGKRDLSRCSGQRHGRSHGTQCPISRLLVRQ</sequence>
<proteinExistence type="predicted"/>
<evidence type="ECO:0000313" key="2">
    <source>
        <dbReference type="EMBL" id="KAK2089409.1"/>
    </source>
</evidence>